<dbReference type="AlphaFoldDB" id="A0A8C4QN08"/>
<dbReference type="InterPro" id="IPR028889">
    <property type="entry name" value="USP"/>
</dbReference>
<accession>A0A8C4QN08</accession>
<evidence type="ECO:0000256" key="4">
    <source>
        <dbReference type="SAM" id="MobiDB-lite"/>
    </source>
</evidence>
<reference evidence="6" key="1">
    <citation type="submission" date="2025-08" db="UniProtKB">
        <authorList>
            <consortium name="Ensembl"/>
        </authorList>
    </citation>
    <scope>IDENTIFICATION</scope>
</reference>
<dbReference type="GO" id="GO:0004843">
    <property type="term" value="F:cysteine-type deubiquitinase activity"/>
    <property type="evidence" value="ECO:0007669"/>
    <property type="project" value="UniProtKB-EC"/>
</dbReference>
<dbReference type="GO" id="GO:0016579">
    <property type="term" value="P:protein deubiquitination"/>
    <property type="evidence" value="ECO:0007669"/>
    <property type="project" value="InterPro"/>
</dbReference>
<feature type="compositionally biased region" description="Low complexity" evidence="4">
    <location>
        <begin position="55"/>
        <end position="64"/>
    </location>
</feature>
<dbReference type="Gene3D" id="3.90.70.10">
    <property type="entry name" value="Cysteine proteinases"/>
    <property type="match status" value="1"/>
</dbReference>
<evidence type="ECO:0000313" key="7">
    <source>
        <dbReference type="Proteomes" id="UP000694388"/>
    </source>
</evidence>
<sequence length="236" mass="26126">MNAVLQCLSNTDLLAEFLGLGQYKADLRADSPPDSPLLQAQVLLQAPSLRATSSSSSSFSVAASTNGTPRPPRPHGEVTEQLATLVRALWTLEYTPQLSSDFKHVVARYASQFRGSSQQDAQEFLLWLLDRVHEDLNNSNTVPGTRSPLVVESWSGEENDGEDMETGLPYFGKSFVQELFQAQYRSSLTCPHCQKQSNTFDPFLCISLPIPLRQTRVLGVTVVWARSPRCRRVGLA</sequence>
<evidence type="ECO:0000256" key="2">
    <source>
        <dbReference type="ARBA" id="ARBA00012759"/>
    </source>
</evidence>
<dbReference type="InterPro" id="IPR050185">
    <property type="entry name" value="Ub_carboxyl-term_hydrolase"/>
</dbReference>
<evidence type="ECO:0000313" key="6">
    <source>
        <dbReference type="Ensembl" id="ENSEBUP00000017782.1"/>
    </source>
</evidence>
<dbReference type="GeneTree" id="ENSGT00940000156355"/>
<dbReference type="InterPro" id="IPR001394">
    <property type="entry name" value="Peptidase_C19_UCH"/>
</dbReference>
<dbReference type="OMA" id="CENCTHK"/>
<dbReference type="PROSITE" id="PS50235">
    <property type="entry name" value="USP_3"/>
    <property type="match status" value="1"/>
</dbReference>
<dbReference type="Proteomes" id="UP000694388">
    <property type="component" value="Unplaced"/>
</dbReference>
<keyword evidence="7" id="KW-1185">Reference proteome</keyword>
<dbReference type="InterPro" id="IPR038765">
    <property type="entry name" value="Papain-like_cys_pep_sf"/>
</dbReference>
<dbReference type="PANTHER" id="PTHR21646:SF14">
    <property type="entry name" value="FI05488P"/>
    <property type="match status" value="1"/>
</dbReference>
<dbReference type="Pfam" id="PF00443">
    <property type="entry name" value="UCH"/>
    <property type="match status" value="1"/>
</dbReference>
<evidence type="ECO:0000256" key="1">
    <source>
        <dbReference type="ARBA" id="ARBA00000707"/>
    </source>
</evidence>
<feature type="region of interest" description="Disordered" evidence="4">
    <location>
        <begin position="55"/>
        <end position="78"/>
    </location>
</feature>
<name>A0A8C4QN08_EPTBU</name>
<protein>
    <recommendedName>
        <fullName evidence="2">ubiquitinyl hydrolase 1</fullName>
        <ecNumber evidence="2">3.4.19.12</ecNumber>
    </recommendedName>
</protein>
<dbReference type="EC" id="3.4.19.12" evidence="2"/>
<feature type="domain" description="USP" evidence="5">
    <location>
        <begin position="1"/>
        <end position="236"/>
    </location>
</feature>
<evidence type="ECO:0000259" key="5">
    <source>
        <dbReference type="PROSITE" id="PS50235"/>
    </source>
</evidence>
<keyword evidence="3" id="KW-0378">Hydrolase</keyword>
<dbReference type="PANTHER" id="PTHR21646">
    <property type="entry name" value="UBIQUITIN CARBOXYL-TERMINAL HYDROLASE"/>
    <property type="match status" value="1"/>
</dbReference>
<reference evidence="6" key="2">
    <citation type="submission" date="2025-09" db="UniProtKB">
        <authorList>
            <consortium name="Ensembl"/>
        </authorList>
    </citation>
    <scope>IDENTIFICATION</scope>
</reference>
<comment type="catalytic activity">
    <reaction evidence="1">
        <text>Thiol-dependent hydrolysis of ester, thioester, amide, peptide and isopeptide bonds formed by the C-terminal Gly of ubiquitin (a 76-residue protein attached to proteins as an intracellular targeting signal).</text>
        <dbReference type="EC" id="3.4.19.12"/>
    </reaction>
</comment>
<proteinExistence type="predicted"/>
<organism evidence="6 7">
    <name type="scientific">Eptatretus burgeri</name>
    <name type="common">Inshore hagfish</name>
    <dbReference type="NCBI Taxonomy" id="7764"/>
    <lineage>
        <taxon>Eukaryota</taxon>
        <taxon>Metazoa</taxon>
        <taxon>Chordata</taxon>
        <taxon>Craniata</taxon>
        <taxon>Vertebrata</taxon>
        <taxon>Cyclostomata</taxon>
        <taxon>Myxini</taxon>
        <taxon>Myxiniformes</taxon>
        <taxon>Myxinidae</taxon>
        <taxon>Eptatretinae</taxon>
        <taxon>Eptatretus</taxon>
    </lineage>
</organism>
<dbReference type="Ensembl" id="ENSEBUT00000018358.1">
    <property type="protein sequence ID" value="ENSEBUP00000017782.1"/>
    <property type="gene ID" value="ENSEBUG00000011120.1"/>
</dbReference>
<dbReference type="SUPFAM" id="SSF54001">
    <property type="entry name" value="Cysteine proteinases"/>
    <property type="match status" value="1"/>
</dbReference>
<evidence type="ECO:0000256" key="3">
    <source>
        <dbReference type="ARBA" id="ARBA00022801"/>
    </source>
</evidence>